<dbReference type="AlphaFoldDB" id="A0A3E5B2Z2"/>
<dbReference type="RefSeq" id="WP_117725219.1">
    <property type="nucleotide sequence ID" value="NZ_CAUGNI010000002.1"/>
</dbReference>
<evidence type="ECO:0000313" key="3">
    <source>
        <dbReference type="Proteomes" id="UP000260983"/>
    </source>
</evidence>
<evidence type="ECO:0008006" key="4">
    <source>
        <dbReference type="Google" id="ProtNLM"/>
    </source>
</evidence>
<dbReference type="Gene3D" id="2.60.40.2340">
    <property type="match status" value="1"/>
</dbReference>
<organism evidence="2 3">
    <name type="scientific">Bacteroides oleiciplenus</name>
    <dbReference type="NCBI Taxonomy" id="626931"/>
    <lineage>
        <taxon>Bacteria</taxon>
        <taxon>Pseudomonadati</taxon>
        <taxon>Bacteroidota</taxon>
        <taxon>Bacteroidia</taxon>
        <taxon>Bacteroidales</taxon>
        <taxon>Bacteroidaceae</taxon>
        <taxon>Bacteroides</taxon>
    </lineage>
</organism>
<gene>
    <name evidence="2" type="ORF">DXB65_19170</name>
</gene>
<sequence length="132" mass="14628">MKSIYRILSLLLVCLLAQSCGDYPLDDNNLLITDSELCYISNFELRGPDDRNVLVETNIPDVEGDGTVITAVAKFGTNLKHVKPHCSVAKDCILTPSMGGWIDFSQSRQYTVISGNRQVKRTYTITVSLQGE</sequence>
<name>A0A3E5B2Z2_9BACE</name>
<comment type="caution">
    <text evidence="2">The sequence shown here is derived from an EMBL/GenBank/DDBJ whole genome shotgun (WGS) entry which is preliminary data.</text>
</comment>
<keyword evidence="1" id="KW-0732">Signal</keyword>
<feature type="signal peptide" evidence="1">
    <location>
        <begin position="1"/>
        <end position="19"/>
    </location>
</feature>
<dbReference type="EMBL" id="QSUL01000015">
    <property type="protein sequence ID" value="RGN31967.1"/>
    <property type="molecule type" value="Genomic_DNA"/>
</dbReference>
<accession>A0A3E5B2Z2</accession>
<proteinExistence type="predicted"/>
<evidence type="ECO:0000313" key="2">
    <source>
        <dbReference type="EMBL" id="RGN31967.1"/>
    </source>
</evidence>
<dbReference type="Proteomes" id="UP000260983">
    <property type="component" value="Unassembled WGS sequence"/>
</dbReference>
<feature type="chain" id="PRO_5017554994" description="Glycoside hydrolase" evidence="1">
    <location>
        <begin position="20"/>
        <end position="132"/>
    </location>
</feature>
<evidence type="ECO:0000256" key="1">
    <source>
        <dbReference type="SAM" id="SignalP"/>
    </source>
</evidence>
<dbReference type="PROSITE" id="PS51257">
    <property type="entry name" value="PROKAR_LIPOPROTEIN"/>
    <property type="match status" value="1"/>
</dbReference>
<reference evidence="2 3" key="1">
    <citation type="submission" date="2018-08" db="EMBL/GenBank/DDBJ databases">
        <title>A genome reference for cultivated species of the human gut microbiota.</title>
        <authorList>
            <person name="Zou Y."/>
            <person name="Xue W."/>
            <person name="Luo G."/>
        </authorList>
    </citation>
    <scope>NUCLEOTIDE SEQUENCE [LARGE SCALE GENOMIC DNA]</scope>
    <source>
        <strain evidence="2 3">OM05-15BH</strain>
    </source>
</reference>
<protein>
    <recommendedName>
        <fullName evidence="4">Glycoside hydrolase</fullName>
    </recommendedName>
</protein>